<dbReference type="InterPro" id="IPR027417">
    <property type="entry name" value="P-loop_NTPase"/>
</dbReference>
<dbReference type="InterPro" id="IPR018647">
    <property type="entry name" value="SLFN_3-like_DNA/RNA_helicase"/>
</dbReference>
<dbReference type="OrthoDB" id="1411900at2"/>
<feature type="domain" description="Schlafen group 3-like DNA/RNA helicase" evidence="1">
    <location>
        <begin position="214"/>
        <end position="381"/>
    </location>
</feature>
<organism evidence="2 3">
    <name type="scientific">Eubacterium ramulus</name>
    <dbReference type="NCBI Taxonomy" id="39490"/>
    <lineage>
        <taxon>Bacteria</taxon>
        <taxon>Bacillati</taxon>
        <taxon>Bacillota</taxon>
        <taxon>Clostridia</taxon>
        <taxon>Eubacteriales</taxon>
        <taxon>Eubacteriaceae</taxon>
        <taxon>Eubacterium</taxon>
    </lineage>
</organism>
<protein>
    <submittedName>
        <fullName evidence="2">Uncharacterized conserved protein</fullName>
    </submittedName>
</protein>
<evidence type="ECO:0000259" key="1">
    <source>
        <dbReference type="Pfam" id="PF09848"/>
    </source>
</evidence>
<evidence type="ECO:0000313" key="3">
    <source>
        <dbReference type="Proteomes" id="UP000095492"/>
    </source>
</evidence>
<proteinExistence type="predicted"/>
<dbReference type="Proteomes" id="UP000095492">
    <property type="component" value="Unassembled WGS sequence"/>
</dbReference>
<dbReference type="RefSeq" id="WP_021738684.1">
    <property type="nucleotide sequence ID" value="NZ_CABKSU010000038.1"/>
</dbReference>
<dbReference type="Pfam" id="PF09848">
    <property type="entry name" value="SLFN-g3_helicase"/>
    <property type="match status" value="1"/>
</dbReference>
<evidence type="ECO:0000313" key="2">
    <source>
        <dbReference type="EMBL" id="CUN25582.1"/>
    </source>
</evidence>
<dbReference type="EMBL" id="CYYA01000028">
    <property type="protein sequence ID" value="CUN25582.1"/>
    <property type="molecule type" value="Genomic_DNA"/>
</dbReference>
<dbReference type="GeneID" id="42786163"/>
<dbReference type="Gene3D" id="3.40.50.300">
    <property type="entry name" value="P-loop containing nucleotide triphosphate hydrolases"/>
    <property type="match status" value="1"/>
</dbReference>
<accession>A0A173VDV7</accession>
<sequence>MKSISIYALTRKQNIEHLQKLEQQLSGREHMLKMKEWELESMRALVERLELHMQDVSALRLFYSFQIPRLGKEFDLLQIRENQIINIELKSGAVSEEAIQKQLIQNRYYLSALGKPIQSYTYISSQNRLMRLTNHDHVIEASWNQLCAALQKEGKDYSGDIENLFRAEWYLFSPLTEPNRFLNKEYFLTAQQRDIKRQILKKICEEQTGYFSFSGLPGTGKTLLLYDIAMKLSNRQQVCIIHCGEAGKKWEILHKRLQRIDFLSDNQLETQFSLEDYHAILVDEAHLLSVEKLNVLLNMSEDRPIIFSSDSEEMISPKEIDQSTMKRMEELPNLQTFRLTNRIRTNAELSSFIQNMMHLPVRKNQNEFPHVSVVYANDAKEADILVRDYIRQGYHFPQMERAELGVTAICDTVKMVVVLDERYYYDDELYFRSIHPMRNGQSEVRSLFHLLNQAKENLTFVVKGNETVYGILLDMK</sequence>
<dbReference type="STRING" id="39490.ERS852448_02845"/>
<dbReference type="SMR" id="A0A173VDV7"/>
<name>A0A173VDV7_EUBRA</name>
<dbReference type="AlphaFoldDB" id="A0A173VDV7"/>
<reference evidence="2 3" key="1">
    <citation type="submission" date="2015-09" db="EMBL/GenBank/DDBJ databases">
        <authorList>
            <consortium name="Pathogen Informatics"/>
        </authorList>
    </citation>
    <scope>NUCLEOTIDE SEQUENCE [LARGE SCALE GENOMIC DNA]</scope>
    <source>
        <strain evidence="2 3">2789STDY5608891</strain>
    </source>
</reference>
<dbReference type="SUPFAM" id="SSF52540">
    <property type="entry name" value="P-loop containing nucleoside triphosphate hydrolases"/>
    <property type="match status" value="1"/>
</dbReference>
<gene>
    <name evidence="2" type="ORF">ERS852448_02845</name>
</gene>